<keyword evidence="1" id="KW-1133">Transmembrane helix</keyword>
<gene>
    <name evidence="2" type="ORF">MHL29_12995</name>
</gene>
<protein>
    <recommendedName>
        <fullName evidence="4">GGDEF domain-containing protein</fullName>
    </recommendedName>
</protein>
<evidence type="ECO:0000313" key="2">
    <source>
        <dbReference type="EMBL" id="MCG7322795.1"/>
    </source>
</evidence>
<proteinExistence type="predicted"/>
<feature type="transmembrane region" description="Helical" evidence="1">
    <location>
        <begin position="85"/>
        <end position="107"/>
    </location>
</feature>
<feature type="transmembrane region" description="Helical" evidence="1">
    <location>
        <begin position="43"/>
        <end position="73"/>
    </location>
</feature>
<evidence type="ECO:0000256" key="1">
    <source>
        <dbReference type="SAM" id="Phobius"/>
    </source>
</evidence>
<keyword evidence="1" id="KW-0472">Membrane</keyword>
<dbReference type="InterPro" id="IPR043128">
    <property type="entry name" value="Rev_trsase/Diguanyl_cyclase"/>
</dbReference>
<accession>A0ABS9Q4K8</accession>
<keyword evidence="3" id="KW-1185">Reference proteome</keyword>
<dbReference type="EMBL" id="JAKRCV010000046">
    <property type="protein sequence ID" value="MCG7322795.1"/>
    <property type="molecule type" value="Genomic_DNA"/>
</dbReference>
<evidence type="ECO:0008006" key="4">
    <source>
        <dbReference type="Google" id="ProtNLM"/>
    </source>
</evidence>
<dbReference type="RefSeq" id="WP_239265201.1">
    <property type="nucleotide sequence ID" value="NZ_JAKRCV010000046.1"/>
</dbReference>
<organism evidence="2 3">
    <name type="scientific">Arsenicicoccus bolidensis</name>
    <dbReference type="NCBI Taxonomy" id="229480"/>
    <lineage>
        <taxon>Bacteria</taxon>
        <taxon>Bacillati</taxon>
        <taxon>Actinomycetota</taxon>
        <taxon>Actinomycetes</taxon>
        <taxon>Micrococcales</taxon>
        <taxon>Intrasporangiaceae</taxon>
        <taxon>Arsenicicoccus</taxon>
    </lineage>
</organism>
<dbReference type="Proteomes" id="UP001521931">
    <property type="component" value="Unassembled WGS sequence"/>
</dbReference>
<sequence length="285" mass="29417">MAPTQHRWTELHTGAALLAVTAAAASAAVMSQSGAARPVLVGLVVVTVVAGLLTDGFLGLGVGVATAAAGVVTIQRLGTWDNAHFTALVLIVGALVVLGWVAGLLGASARAHRRALERGRPADVQPALASLGLLPADVAELRADEEIARARRHDRPLAVVALEVEPRSADVDEALLQATRRAVARLVEHRLRRSDAPFALDAGSVAAVLPETDERGAAALAGLLVQEAPVLSVRDRGRGGAVEVGSVATVRCAVVELAGRHTTASDLLDEARAALRDEQPVEVAR</sequence>
<dbReference type="Gene3D" id="3.30.70.270">
    <property type="match status" value="1"/>
</dbReference>
<comment type="caution">
    <text evidence="2">The sequence shown here is derived from an EMBL/GenBank/DDBJ whole genome shotgun (WGS) entry which is preliminary data.</text>
</comment>
<keyword evidence="1" id="KW-0812">Transmembrane</keyword>
<evidence type="ECO:0000313" key="3">
    <source>
        <dbReference type="Proteomes" id="UP001521931"/>
    </source>
</evidence>
<reference evidence="2 3" key="1">
    <citation type="submission" date="2022-02" db="EMBL/GenBank/DDBJ databases">
        <title>Uncovering new skin microbiome diversity through culturing and metagenomics.</title>
        <authorList>
            <person name="Conlan S."/>
            <person name="Deming C."/>
            <person name="Nisc Comparative Sequencing Program N."/>
            <person name="Segre J.A."/>
        </authorList>
    </citation>
    <scope>NUCLEOTIDE SEQUENCE [LARGE SCALE GENOMIC DNA]</scope>
    <source>
        <strain evidence="2 3">ACRQZ</strain>
    </source>
</reference>
<name>A0ABS9Q4K8_9MICO</name>